<evidence type="ECO:0000313" key="1">
    <source>
        <dbReference type="EMBL" id="KTT22139.1"/>
    </source>
</evidence>
<gene>
    <name evidence="1" type="ORF">NS331_10100</name>
</gene>
<dbReference type="Proteomes" id="UP000072741">
    <property type="component" value="Unassembled WGS sequence"/>
</dbReference>
<dbReference type="OrthoDB" id="8689649at2"/>
<name>A0A147GX12_9BURK</name>
<organism evidence="1 2">
    <name type="scientific">Pseudacidovorax intermedius</name>
    <dbReference type="NCBI Taxonomy" id="433924"/>
    <lineage>
        <taxon>Bacteria</taxon>
        <taxon>Pseudomonadati</taxon>
        <taxon>Pseudomonadota</taxon>
        <taxon>Betaproteobacteria</taxon>
        <taxon>Burkholderiales</taxon>
        <taxon>Comamonadaceae</taxon>
        <taxon>Pseudacidovorax</taxon>
    </lineage>
</organism>
<dbReference type="EMBL" id="LDSL01000061">
    <property type="protein sequence ID" value="KTT22139.1"/>
    <property type="molecule type" value="Genomic_DNA"/>
</dbReference>
<evidence type="ECO:0000313" key="2">
    <source>
        <dbReference type="Proteomes" id="UP000072741"/>
    </source>
</evidence>
<reference evidence="1 2" key="1">
    <citation type="journal article" date="2016" name="Front. Microbiol.">
        <title>Genomic Resource of Rice Seed Associated Bacteria.</title>
        <authorList>
            <person name="Midha S."/>
            <person name="Bansal K."/>
            <person name="Sharma S."/>
            <person name="Kumar N."/>
            <person name="Patil P.P."/>
            <person name="Chaudhry V."/>
            <person name="Patil P.B."/>
        </authorList>
    </citation>
    <scope>NUCLEOTIDE SEQUENCE [LARGE SCALE GENOMIC DNA]</scope>
    <source>
        <strain evidence="1 2">NS331</strain>
    </source>
</reference>
<dbReference type="RefSeq" id="WP_058641867.1">
    <property type="nucleotide sequence ID" value="NZ_LDSL01000061.1"/>
</dbReference>
<dbReference type="PATRIC" id="fig|433924.3.peg.4026"/>
<protein>
    <submittedName>
        <fullName evidence="1">Uncharacterized protein</fullName>
    </submittedName>
</protein>
<keyword evidence="2" id="KW-1185">Reference proteome</keyword>
<sequence>MQNNPAQPLGRYLITPLTRLTDTGQYAASVSIRRGMHDRIFRFIPRFDSAANAARYALAQGQHFVLNNQLA</sequence>
<proteinExistence type="predicted"/>
<dbReference type="AlphaFoldDB" id="A0A147GX12"/>
<accession>A0A147GX12</accession>
<comment type="caution">
    <text evidence="1">The sequence shown here is derived from an EMBL/GenBank/DDBJ whole genome shotgun (WGS) entry which is preliminary data.</text>
</comment>